<evidence type="ECO:0000313" key="1">
    <source>
        <dbReference type="EMBL" id="GAA5533413.1"/>
    </source>
</evidence>
<sequence length="159" mass="17104">MLGDGGQDHWKLLGFARCLLQCVYGCTGLEAGQTRHAGGGVQSQDVESMGRAVRMRGDQATHFGGFSTAEFSQGLTGSGRILCQQRLNRGVRIMGQVQGLRGRQVRRLRLLGGGLMLWGNLPGPLVQPLYAALGDVLGQSLELIQRVGPIPVVHSRSIR</sequence>
<keyword evidence="2" id="KW-1185">Reference proteome</keyword>
<proteinExistence type="predicted"/>
<accession>A0ABP9XEW3</accession>
<organism evidence="1 2">
    <name type="scientific">Deinococcus aluminii</name>
    <dbReference type="NCBI Taxonomy" id="1656885"/>
    <lineage>
        <taxon>Bacteria</taxon>
        <taxon>Thermotogati</taxon>
        <taxon>Deinococcota</taxon>
        <taxon>Deinococci</taxon>
        <taxon>Deinococcales</taxon>
        <taxon>Deinococcaceae</taxon>
        <taxon>Deinococcus</taxon>
    </lineage>
</organism>
<dbReference type="Proteomes" id="UP001404956">
    <property type="component" value="Unassembled WGS sequence"/>
</dbReference>
<dbReference type="EMBL" id="BAABRV010000004">
    <property type="protein sequence ID" value="GAA5533413.1"/>
    <property type="molecule type" value="Genomic_DNA"/>
</dbReference>
<comment type="caution">
    <text evidence="1">The sequence shown here is derived from an EMBL/GenBank/DDBJ whole genome shotgun (WGS) entry which is preliminary data.</text>
</comment>
<evidence type="ECO:0000313" key="2">
    <source>
        <dbReference type="Proteomes" id="UP001404956"/>
    </source>
</evidence>
<gene>
    <name evidence="1" type="ORF">Dalu01_01816</name>
</gene>
<name>A0ABP9XEW3_9DEIO</name>
<protein>
    <submittedName>
        <fullName evidence="1">Uncharacterized protein</fullName>
    </submittedName>
</protein>
<reference evidence="1 2" key="1">
    <citation type="submission" date="2024-02" db="EMBL/GenBank/DDBJ databases">
        <title>Deinococcus aluminii NBRC 112889.</title>
        <authorList>
            <person name="Ichikawa N."/>
            <person name="Katano-Makiyama Y."/>
            <person name="Hidaka K."/>
        </authorList>
    </citation>
    <scope>NUCLEOTIDE SEQUENCE [LARGE SCALE GENOMIC DNA]</scope>
    <source>
        <strain evidence="1 2">NBRC 112889</strain>
    </source>
</reference>